<feature type="compositionally biased region" description="Basic residues" evidence="1">
    <location>
        <begin position="172"/>
        <end position="191"/>
    </location>
</feature>
<comment type="caution">
    <text evidence="2">The sequence shown here is derived from an EMBL/GenBank/DDBJ whole genome shotgun (WGS) entry which is preliminary data.</text>
</comment>
<proteinExistence type="predicted"/>
<accession>A0A6B3C9Y7</accession>
<evidence type="ECO:0000313" key="2">
    <source>
        <dbReference type="EMBL" id="NEC92920.1"/>
    </source>
</evidence>
<gene>
    <name evidence="2" type="ORF">G3I71_45965</name>
</gene>
<dbReference type="AlphaFoldDB" id="A0A6B3C9Y7"/>
<feature type="non-terminal residue" evidence="2">
    <location>
        <position position="1"/>
    </location>
</feature>
<feature type="non-terminal residue" evidence="2">
    <location>
        <position position="191"/>
    </location>
</feature>
<dbReference type="EMBL" id="JAAGLU010000315">
    <property type="protein sequence ID" value="NEC92920.1"/>
    <property type="molecule type" value="Genomic_DNA"/>
</dbReference>
<sequence length="191" mass="21500">AHVLHDRWWTTEEFVATRARYAHLDLKTKDSSLKAEVAAFAGAELADLSAEVDEVAEMDLLRAAVVDGIITTKYDPLMEHLFPDCKVFVGEEDLLFSDIQGIGEISKIHGDHNDPDSLILSAADYERFTERKPYLLPTSSSRAATRDRSPAGATTEPRRSPTAPRPAERWPARARNHRSWPRREGRPRRGL</sequence>
<evidence type="ECO:0000256" key="1">
    <source>
        <dbReference type="SAM" id="MobiDB-lite"/>
    </source>
</evidence>
<dbReference type="Pfam" id="PF13289">
    <property type="entry name" value="SIR2_2"/>
    <property type="match status" value="1"/>
</dbReference>
<protein>
    <submittedName>
        <fullName evidence="2">Uncharacterized protein</fullName>
    </submittedName>
</protein>
<feature type="region of interest" description="Disordered" evidence="1">
    <location>
        <begin position="136"/>
        <end position="191"/>
    </location>
</feature>
<reference evidence="2" key="1">
    <citation type="submission" date="2020-01" db="EMBL/GenBank/DDBJ databases">
        <title>Insect and environment-associated Actinomycetes.</title>
        <authorList>
            <person name="Currrie C."/>
            <person name="Chevrette M."/>
            <person name="Carlson C."/>
            <person name="Stubbendieck R."/>
            <person name="Wendt-Pienkowski E."/>
        </authorList>
    </citation>
    <scope>NUCLEOTIDE SEQUENCE</scope>
    <source>
        <strain evidence="2">SID12501</strain>
    </source>
</reference>
<name>A0A6B3C9Y7_9ACTN</name>
<organism evidence="2">
    <name type="scientific">Streptomyces sp. SID12501</name>
    <dbReference type="NCBI Taxonomy" id="2706042"/>
    <lineage>
        <taxon>Bacteria</taxon>
        <taxon>Bacillati</taxon>
        <taxon>Actinomycetota</taxon>
        <taxon>Actinomycetes</taxon>
        <taxon>Kitasatosporales</taxon>
        <taxon>Streptomycetaceae</taxon>
        <taxon>Streptomyces</taxon>
    </lineage>
</organism>